<dbReference type="EMBL" id="CAJVPP010004047">
    <property type="protein sequence ID" value="CAG8642642.1"/>
    <property type="molecule type" value="Genomic_DNA"/>
</dbReference>
<name>A0A9N9H2K1_FUNMO</name>
<dbReference type="SUPFAM" id="SSF52047">
    <property type="entry name" value="RNI-like"/>
    <property type="match status" value="1"/>
</dbReference>
<sequence>MYGYGTFLELSNKADTLIQLVTHFNDYSEYSYEDGHLQEIISKFYNLKTLKIYPSCYGPFDYKYHNLEVLQIGYILIDTITCIIKSSGGRLRKILINEYDIYEDKFYENTLILIRTIYENCPLVEYLSLIFSPSNQHFSEFEILLQTCQRLKVLLLETESLCAKKRFMSGEKLSHALVRSAPKSLREIGIFYQFKFSPKTLEEFSEGWKGRPAITILAPDHDYKEEKYTKIIDKYKVDGVIKNFLCGFLIDFIFDY</sequence>
<dbReference type="AlphaFoldDB" id="A0A9N9H2K1"/>
<evidence type="ECO:0000313" key="1">
    <source>
        <dbReference type="EMBL" id="CAG8642642.1"/>
    </source>
</evidence>
<accession>A0A9N9H2K1</accession>
<comment type="caution">
    <text evidence="1">The sequence shown here is derived from an EMBL/GenBank/DDBJ whole genome shotgun (WGS) entry which is preliminary data.</text>
</comment>
<evidence type="ECO:0000313" key="2">
    <source>
        <dbReference type="Proteomes" id="UP000789375"/>
    </source>
</evidence>
<proteinExistence type="predicted"/>
<keyword evidence="2" id="KW-1185">Reference proteome</keyword>
<protein>
    <submittedName>
        <fullName evidence="1">14249_t:CDS:1</fullName>
    </submittedName>
</protein>
<dbReference type="Proteomes" id="UP000789375">
    <property type="component" value="Unassembled WGS sequence"/>
</dbReference>
<organism evidence="1 2">
    <name type="scientific">Funneliformis mosseae</name>
    <name type="common">Endomycorrhizal fungus</name>
    <name type="synonym">Glomus mosseae</name>
    <dbReference type="NCBI Taxonomy" id="27381"/>
    <lineage>
        <taxon>Eukaryota</taxon>
        <taxon>Fungi</taxon>
        <taxon>Fungi incertae sedis</taxon>
        <taxon>Mucoromycota</taxon>
        <taxon>Glomeromycotina</taxon>
        <taxon>Glomeromycetes</taxon>
        <taxon>Glomerales</taxon>
        <taxon>Glomeraceae</taxon>
        <taxon>Funneliformis</taxon>
    </lineage>
</organism>
<reference evidence="1" key="1">
    <citation type="submission" date="2021-06" db="EMBL/GenBank/DDBJ databases">
        <authorList>
            <person name="Kallberg Y."/>
            <person name="Tangrot J."/>
            <person name="Rosling A."/>
        </authorList>
    </citation>
    <scope>NUCLEOTIDE SEQUENCE</scope>
    <source>
        <strain evidence="1">87-6 pot B 2015</strain>
    </source>
</reference>
<gene>
    <name evidence="1" type="ORF">FMOSSE_LOCUS11068</name>
</gene>